<keyword evidence="3" id="KW-0472">Membrane</keyword>
<protein>
    <submittedName>
        <fullName evidence="5">Sensor histidine kinase YehU</fullName>
        <ecNumber evidence="5">2.7.13.3</ecNumber>
    </submittedName>
</protein>
<evidence type="ECO:0000313" key="5">
    <source>
        <dbReference type="EMBL" id="ODM05203.1"/>
    </source>
</evidence>
<sequence length="606" mass="68757">MKKIQVNLSLKQHLLLLLILAAVILSGIVIVRLIPYGSQCKTEIAPLGFVGTYHTNGSETSHPADNKLVSAFQSKGIVMQGYFNRPLLKGEHLFFLMEYMEVHISLNGTPLFSFGTEESRSPLVRSSGMSWGSLVIPEDVSSADEWTIELSSKYQNNYYSAYRDFMDSLQTGDSGALARSIMQKYWFYIIGGLVFFFLSILLFLFALALSVQGIAIHPSVYLFSGFAMTSCFWILLSPEYSTLLFENTALIMQLEPLCILSSGVFLAAYLGSFMQTKAKRVNNITTAFLLLFIVGFLILQLMGFTDGYEVRTAMVIVLGLAALAETGEILYEEFLCRKHDFRFLMVPGLLFLFTALWEFLNYAFEWFPPGRLLFPGFILLMAAQLIHAIRYIRSAILMGLKTQKLENELTQNRISIMLNQIQPHFLYNSLLSIKQLCDTQPRKASVALEHFSYFLRGSLNSLSDTRLIPFEKELSHVRDYLYLEKMRFEERLNIEWDITFSDFLLPPLTLQPIVENAVRYGITEREDGGTLRIHSSRTSEWVRITVTDDGVGFSENQSGTDGRIHIGLNNVRWRLKNQCGGTLQLESRPETGTKVSIILPVMEVPE</sequence>
<dbReference type="InterPro" id="IPR036890">
    <property type="entry name" value="HATPase_C_sf"/>
</dbReference>
<evidence type="ECO:0000256" key="3">
    <source>
        <dbReference type="SAM" id="Phobius"/>
    </source>
</evidence>
<dbReference type="RefSeq" id="WP_069151553.1">
    <property type="nucleotide sequence ID" value="NZ_MCGH01000002.1"/>
</dbReference>
<evidence type="ECO:0000313" key="6">
    <source>
        <dbReference type="Proteomes" id="UP000094067"/>
    </source>
</evidence>
<dbReference type="EMBL" id="MCGH01000002">
    <property type="protein sequence ID" value="ODM05203.1"/>
    <property type="molecule type" value="Genomic_DNA"/>
</dbReference>
<comment type="caution">
    <text evidence="5">The sequence shown here is derived from an EMBL/GenBank/DDBJ whole genome shotgun (WGS) entry which is preliminary data.</text>
</comment>
<dbReference type="SUPFAM" id="SSF55874">
    <property type="entry name" value="ATPase domain of HSP90 chaperone/DNA topoisomerase II/histidine kinase"/>
    <property type="match status" value="1"/>
</dbReference>
<dbReference type="InterPro" id="IPR050640">
    <property type="entry name" value="Bact_2-comp_sensor_kinase"/>
</dbReference>
<organism evidence="5 6">
    <name type="scientific">Eisenbergiella tayi</name>
    <dbReference type="NCBI Taxonomy" id="1432052"/>
    <lineage>
        <taxon>Bacteria</taxon>
        <taxon>Bacillati</taxon>
        <taxon>Bacillota</taxon>
        <taxon>Clostridia</taxon>
        <taxon>Lachnospirales</taxon>
        <taxon>Lachnospiraceae</taxon>
        <taxon>Eisenbergiella</taxon>
    </lineage>
</organism>
<dbReference type="PANTHER" id="PTHR34220">
    <property type="entry name" value="SENSOR HISTIDINE KINASE YPDA"/>
    <property type="match status" value="1"/>
</dbReference>
<dbReference type="PROSITE" id="PS50109">
    <property type="entry name" value="HIS_KIN"/>
    <property type="match status" value="1"/>
</dbReference>
<feature type="transmembrane region" description="Helical" evidence="3">
    <location>
        <begin position="284"/>
        <end position="304"/>
    </location>
</feature>
<keyword evidence="3" id="KW-1133">Transmembrane helix</keyword>
<dbReference type="Pfam" id="PF06580">
    <property type="entry name" value="His_kinase"/>
    <property type="match status" value="1"/>
</dbReference>
<dbReference type="Gene3D" id="3.30.565.10">
    <property type="entry name" value="Histidine kinase-like ATPase, C-terminal domain"/>
    <property type="match status" value="1"/>
</dbReference>
<feature type="domain" description="Histidine kinase" evidence="4">
    <location>
        <begin position="510"/>
        <end position="603"/>
    </location>
</feature>
<evidence type="ECO:0000256" key="1">
    <source>
        <dbReference type="ARBA" id="ARBA00022777"/>
    </source>
</evidence>
<accession>A0A1E3A8W9</accession>
<dbReference type="GO" id="GO:0016020">
    <property type="term" value="C:membrane"/>
    <property type="evidence" value="ECO:0007669"/>
    <property type="project" value="InterPro"/>
</dbReference>
<feature type="transmembrane region" description="Helical" evidence="3">
    <location>
        <begin position="220"/>
        <end position="238"/>
    </location>
</feature>
<reference evidence="5 6" key="1">
    <citation type="submission" date="2016-07" db="EMBL/GenBank/DDBJ databases">
        <title>Characterization of isolates of Eisenbergiella tayi derived from blood cultures, using whole genome sequencing.</title>
        <authorList>
            <person name="Burdz T."/>
            <person name="Wiebe D."/>
            <person name="Huynh C."/>
            <person name="Bernard K."/>
        </authorList>
    </citation>
    <scope>NUCLEOTIDE SEQUENCE [LARGE SCALE GENOMIC DNA]</scope>
    <source>
        <strain evidence="5 6">NML 110608</strain>
    </source>
</reference>
<feature type="transmembrane region" description="Helical" evidence="3">
    <location>
        <begin position="372"/>
        <end position="392"/>
    </location>
</feature>
<dbReference type="SMART" id="SM00387">
    <property type="entry name" value="HATPase_c"/>
    <property type="match status" value="1"/>
</dbReference>
<evidence type="ECO:0000259" key="4">
    <source>
        <dbReference type="PROSITE" id="PS50109"/>
    </source>
</evidence>
<dbReference type="Proteomes" id="UP000094067">
    <property type="component" value="Unassembled WGS sequence"/>
</dbReference>
<dbReference type="GO" id="GO:0000155">
    <property type="term" value="F:phosphorelay sensor kinase activity"/>
    <property type="evidence" value="ECO:0007669"/>
    <property type="project" value="InterPro"/>
</dbReference>
<proteinExistence type="predicted"/>
<name>A0A1E3A8W9_9FIRM</name>
<dbReference type="InterPro" id="IPR003594">
    <property type="entry name" value="HATPase_dom"/>
</dbReference>
<dbReference type="Pfam" id="PF02518">
    <property type="entry name" value="HATPase_c"/>
    <property type="match status" value="1"/>
</dbReference>
<dbReference type="InterPro" id="IPR005467">
    <property type="entry name" value="His_kinase_dom"/>
</dbReference>
<dbReference type="AlphaFoldDB" id="A0A1E3A8W9"/>
<keyword evidence="1 5" id="KW-0418">Kinase</keyword>
<dbReference type="EC" id="2.7.13.3" evidence="5"/>
<keyword evidence="2" id="KW-0902">Two-component regulatory system</keyword>
<gene>
    <name evidence="5" type="primary">yehU_9</name>
    <name evidence="5" type="ORF">BEI61_01086</name>
</gene>
<keyword evidence="5" id="KW-0808">Transferase</keyword>
<dbReference type="PANTHER" id="PTHR34220:SF7">
    <property type="entry name" value="SENSOR HISTIDINE KINASE YPDA"/>
    <property type="match status" value="1"/>
</dbReference>
<feature type="transmembrane region" description="Helical" evidence="3">
    <location>
        <begin position="185"/>
        <end position="208"/>
    </location>
</feature>
<feature type="transmembrane region" description="Helical" evidence="3">
    <location>
        <begin position="310"/>
        <end position="331"/>
    </location>
</feature>
<feature type="transmembrane region" description="Helical" evidence="3">
    <location>
        <begin position="343"/>
        <end position="360"/>
    </location>
</feature>
<keyword evidence="3" id="KW-0812">Transmembrane</keyword>
<evidence type="ECO:0000256" key="2">
    <source>
        <dbReference type="ARBA" id="ARBA00023012"/>
    </source>
</evidence>
<dbReference type="InterPro" id="IPR010559">
    <property type="entry name" value="Sig_transdc_His_kin_internal"/>
</dbReference>
<feature type="transmembrane region" description="Helical" evidence="3">
    <location>
        <begin position="250"/>
        <end position="272"/>
    </location>
</feature>